<dbReference type="Pfam" id="PF03061">
    <property type="entry name" value="4HBT"/>
    <property type="match status" value="1"/>
</dbReference>
<gene>
    <name evidence="5" type="ORF">FC21_GL000801</name>
</gene>
<dbReference type="CDD" id="cd03442">
    <property type="entry name" value="BFIT_BACH"/>
    <property type="match status" value="1"/>
</dbReference>
<dbReference type="AlphaFoldDB" id="A0A0R1UPV6"/>
<dbReference type="PROSITE" id="PS51770">
    <property type="entry name" value="HOTDOG_ACOT"/>
    <property type="match status" value="1"/>
</dbReference>
<dbReference type="InterPro" id="IPR040170">
    <property type="entry name" value="Cytosol_ACT"/>
</dbReference>
<dbReference type="InterPro" id="IPR033120">
    <property type="entry name" value="HOTDOG_ACOT"/>
</dbReference>
<dbReference type="Gene3D" id="3.10.129.10">
    <property type="entry name" value="Hotdog Thioesterase"/>
    <property type="match status" value="1"/>
</dbReference>
<evidence type="ECO:0000256" key="3">
    <source>
        <dbReference type="PROSITE-ProRule" id="PRU01106"/>
    </source>
</evidence>
<comment type="similarity">
    <text evidence="1">Belongs to the acyl coenzyme A hydrolase family.</text>
</comment>
<dbReference type="PANTHER" id="PTHR11049:SF24">
    <property type="entry name" value="CYTOSOLIC ACYL COENZYME A THIOESTER HYDROLASE"/>
    <property type="match status" value="1"/>
</dbReference>
<dbReference type="PATRIC" id="fig|1423742.4.peg.835"/>
<evidence type="ECO:0000259" key="4">
    <source>
        <dbReference type="PROSITE" id="PS51770"/>
    </source>
</evidence>
<evidence type="ECO:0000256" key="1">
    <source>
        <dbReference type="ARBA" id="ARBA00010458"/>
    </source>
</evidence>
<dbReference type="GO" id="GO:0052816">
    <property type="term" value="F:long-chain fatty acyl-CoA hydrolase activity"/>
    <property type="evidence" value="ECO:0007669"/>
    <property type="project" value="TreeGrafter"/>
</dbReference>
<dbReference type="Proteomes" id="UP000051084">
    <property type="component" value="Unassembled WGS sequence"/>
</dbReference>
<dbReference type="SUPFAM" id="SSF54637">
    <property type="entry name" value="Thioesterase/thiol ester dehydrase-isomerase"/>
    <property type="match status" value="1"/>
</dbReference>
<feature type="domain" description="HotDog ACOT-type" evidence="4">
    <location>
        <begin position="13"/>
        <end position="125"/>
    </location>
</feature>
<name>A0A0R1UPV6_9LACO</name>
<dbReference type="EMBL" id="AZGC01000020">
    <property type="protein sequence ID" value="KRL95213.1"/>
    <property type="molecule type" value="Genomic_DNA"/>
</dbReference>
<evidence type="ECO:0000313" key="6">
    <source>
        <dbReference type="Proteomes" id="UP000051084"/>
    </source>
</evidence>
<evidence type="ECO:0000256" key="2">
    <source>
        <dbReference type="ARBA" id="ARBA00022801"/>
    </source>
</evidence>
<evidence type="ECO:0000313" key="5">
    <source>
        <dbReference type="EMBL" id="KRL95213.1"/>
    </source>
</evidence>
<accession>A0A0R1UPV6</accession>
<proteinExistence type="inferred from homology"/>
<dbReference type="GO" id="GO:0009062">
    <property type="term" value="P:fatty acid catabolic process"/>
    <property type="evidence" value="ECO:0007669"/>
    <property type="project" value="TreeGrafter"/>
</dbReference>
<keyword evidence="2 3" id="KW-0378">Hydrolase</keyword>
<dbReference type="PANTHER" id="PTHR11049">
    <property type="entry name" value="ACYL COENZYME A THIOESTER HYDROLASE"/>
    <property type="match status" value="1"/>
</dbReference>
<protein>
    <submittedName>
        <fullName evidence="5">Acyl-CoA hydrolase</fullName>
    </submittedName>
</protein>
<keyword evidence="6" id="KW-1185">Reference proteome</keyword>
<dbReference type="GO" id="GO:0006637">
    <property type="term" value="P:acyl-CoA metabolic process"/>
    <property type="evidence" value="ECO:0007669"/>
    <property type="project" value="TreeGrafter"/>
</dbReference>
<dbReference type="InterPro" id="IPR006683">
    <property type="entry name" value="Thioestr_dom"/>
</dbReference>
<dbReference type="GO" id="GO:0005829">
    <property type="term" value="C:cytosol"/>
    <property type="evidence" value="ECO:0007669"/>
    <property type="project" value="TreeGrafter"/>
</dbReference>
<organism evidence="5 6">
    <name type="scientific">Limosilactobacillus equigenerosi DSM 18793 = JCM 14505</name>
    <dbReference type="NCBI Taxonomy" id="1423742"/>
    <lineage>
        <taxon>Bacteria</taxon>
        <taxon>Bacillati</taxon>
        <taxon>Bacillota</taxon>
        <taxon>Bacilli</taxon>
        <taxon>Lactobacillales</taxon>
        <taxon>Lactobacillaceae</taxon>
        <taxon>Limosilactobacillus</taxon>
    </lineage>
</organism>
<dbReference type="STRING" id="417373.GCA_001570685_00959"/>
<dbReference type="InterPro" id="IPR029069">
    <property type="entry name" value="HotDog_dom_sf"/>
</dbReference>
<sequence length="168" mass="18696">MKQVNKMTQLTCSDTEIVTTHRILSADLNEHGTLFGGRLLSIVDAEASIAALRVAKQTVVTATIDHVNFQQPFHLGDAMEMHATVVHLGQRSIEVFVKVLRENLTAGQREVAFTACLLYVVADHNFVMPVDEIIPETASQRYLVATAAQRQQARQLMRATNLELSKRI</sequence>
<comment type="caution">
    <text evidence="5">The sequence shown here is derived from an EMBL/GenBank/DDBJ whole genome shotgun (WGS) entry which is preliminary data.</text>
</comment>
<reference evidence="5 6" key="1">
    <citation type="journal article" date="2015" name="Genome Announc.">
        <title>Expanding the biotechnology potential of lactobacilli through comparative genomics of 213 strains and associated genera.</title>
        <authorList>
            <person name="Sun Z."/>
            <person name="Harris H.M."/>
            <person name="McCann A."/>
            <person name="Guo C."/>
            <person name="Argimon S."/>
            <person name="Zhang W."/>
            <person name="Yang X."/>
            <person name="Jeffery I.B."/>
            <person name="Cooney J.C."/>
            <person name="Kagawa T.F."/>
            <person name="Liu W."/>
            <person name="Song Y."/>
            <person name="Salvetti E."/>
            <person name="Wrobel A."/>
            <person name="Rasinkangas P."/>
            <person name="Parkhill J."/>
            <person name="Rea M.C."/>
            <person name="O'Sullivan O."/>
            <person name="Ritari J."/>
            <person name="Douillard F.P."/>
            <person name="Paul Ross R."/>
            <person name="Yang R."/>
            <person name="Briner A.E."/>
            <person name="Felis G.E."/>
            <person name="de Vos W.M."/>
            <person name="Barrangou R."/>
            <person name="Klaenhammer T.R."/>
            <person name="Caufield P.W."/>
            <person name="Cui Y."/>
            <person name="Zhang H."/>
            <person name="O'Toole P.W."/>
        </authorList>
    </citation>
    <scope>NUCLEOTIDE SEQUENCE [LARGE SCALE GENOMIC DNA]</scope>
    <source>
        <strain evidence="5 6">DSM 18793</strain>
    </source>
</reference>